<name>A0A543K620_9RHOB</name>
<dbReference type="EMBL" id="VFPT01000002">
    <property type="protein sequence ID" value="TQM90511.1"/>
    <property type="molecule type" value="Genomic_DNA"/>
</dbReference>
<accession>A0A543K620</accession>
<comment type="caution">
    <text evidence="2">The sequence shown here is derived from an EMBL/GenBank/DDBJ whole genome shotgun (WGS) entry which is preliminary data.</text>
</comment>
<feature type="transmembrane region" description="Helical" evidence="1">
    <location>
        <begin position="45"/>
        <end position="64"/>
    </location>
</feature>
<organism evidence="2 3">
    <name type="scientific">Roseinatronobacter monicus</name>
    <dbReference type="NCBI Taxonomy" id="393481"/>
    <lineage>
        <taxon>Bacteria</taxon>
        <taxon>Pseudomonadati</taxon>
        <taxon>Pseudomonadota</taxon>
        <taxon>Alphaproteobacteria</taxon>
        <taxon>Rhodobacterales</taxon>
        <taxon>Paracoccaceae</taxon>
        <taxon>Roseinatronobacter</taxon>
    </lineage>
</organism>
<dbReference type="Proteomes" id="UP000320582">
    <property type="component" value="Unassembled WGS sequence"/>
</dbReference>
<gene>
    <name evidence="2" type="ORF">BD293_3904</name>
</gene>
<sequence length="90" mass="10153">MNLAALWTYQKDRFPLVRTVPLLAVFSAASISVSAEMAGRPLPGWGAFAAGFAVAMLLFFQMRVCRRLKTRVTRVMLWQFQKSLQTKSIT</sequence>
<keyword evidence="1" id="KW-0812">Transmembrane</keyword>
<proteinExistence type="predicted"/>
<evidence type="ECO:0000256" key="1">
    <source>
        <dbReference type="SAM" id="Phobius"/>
    </source>
</evidence>
<evidence type="ECO:0000313" key="2">
    <source>
        <dbReference type="EMBL" id="TQM90511.1"/>
    </source>
</evidence>
<dbReference type="AlphaFoldDB" id="A0A543K620"/>
<evidence type="ECO:0000313" key="3">
    <source>
        <dbReference type="Proteomes" id="UP000320582"/>
    </source>
</evidence>
<protein>
    <submittedName>
        <fullName evidence="2">Uncharacterized protein</fullName>
    </submittedName>
</protein>
<keyword evidence="1" id="KW-1133">Transmembrane helix</keyword>
<reference evidence="2 3" key="1">
    <citation type="submission" date="2019-06" db="EMBL/GenBank/DDBJ databases">
        <title>Genomic Encyclopedia of Archaeal and Bacterial Type Strains, Phase II (KMG-II): from individual species to whole genera.</title>
        <authorList>
            <person name="Goeker M."/>
        </authorList>
    </citation>
    <scope>NUCLEOTIDE SEQUENCE [LARGE SCALE GENOMIC DNA]</scope>
    <source>
        <strain evidence="2 3">DSM 18423</strain>
    </source>
</reference>
<keyword evidence="1" id="KW-0472">Membrane</keyword>
<keyword evidence="3" id="KW-1185">Reference proteome</keyword>